<accession>A0ABM5JH30</accession>
<evidence type="ECO:0000256" key="1">
    <source>
        <dbReference type="SAM" id="MobiDB-lite"/>
    </source>
</evidence>
<dbReference type="Proteomes" id="UP001652700">
    <property type="component" value="Unplaced"/>
</dbReference>
<evidence type="ECO:0000313" key="3">
    <source>
        <dbReference type="Proteomes" id="UP001652700"/>
    </source>
</evidence>
<dbReference type="GeneID" id="126878530"/>
<feature type="compositionally biased region" description="Polar residues" evidence="1">
    <location>
        <begin position="282"/>
        <end position="296"/>
    </location>
</feature>
<proteinExistence type="predicted"/>
<sequence>MSVDTGGKPPPEPDGPPNTTLSSPDVEMESPSNFKGFSKADSTKLQGVIRDVSTEFSDEYLKNKIKKFEIYSNFEVVNVSRINRETVTDDKINYVPTKSCVVSFKTQVLPKYVTINKVLKEIEPYQQKVLLCFNCLRFGHQGKHCRSNPRCNNCQKDHNTKECQETTLTPKCFSCVGDHFTTNLKSCPEFKRQKLIKECMTNSNINYHDANKQIPRKSYADVTSNNIIKDSHQQNLPSSNSPLVNQSINSSSVTRPFTFSANSNHNKYTVVKSSKGSKRQRPNSPVLTQSDPEYTF</sequence>
<evidence type="ECO:0008006" key="4">
    <source>
        <dbReference type="Google" id="ProtNLM"/>
    </source>
</evidence>
<protein>
    <recommendedName>
        <fullName evidence="4">CCHC-type domain-containing protein</fullName>
    </recommendedName>
</protein>
<evidence type="ECO:0000313" key="2">
    <source>
        <dbReference type="EnsemblMetazoa" id="XP_050497246.1"/>
    </source>
</evidence>
<organism evidence="2 3">
    <name type="scientific">Diabrotica virgifera virgifera</name>
    <name type="common">western corn rootworm</name>
    <dbReference type="NCBI Taxonomy" id="50390"/>
    <lineage>
        <taxon>Eukaryota</taxon>
        <taxon>Metazoa</taxon>
        <taxon>Ecdysozoa</taxon>
        <taxon>Arthropoda</taxon>
        <taxon>Hexapoda</taxon>
        <taxon>Insecta</taxon>
        <taxon>Pterygota</taxon>
        <taxon>Neoptera</taxon>
        <taxon>Endopterygota</taxon>
        <taxon>Coleoptera</taxon>
        <taxon>Polyphaga</taxon>
        <taxon>Cucujiformia</taxon>
        <taxon>Chrysomeloidea</taxon>
        <taxon>Chrysomelidae</taxon>
        <taxon>Galerucinae</taxon>
        <taxon>Diabroticina</taxon>
        <taxon>Diabroticites</taxon>
        <taxon>Diabrotica</taxon>
    </lineage>
</organism>
<name>A0ABM5JH30_DIAVI</name>
<dbReference type="RefSeq" id="XP_050497246.1">
    <property type="nucleotide sequence ID" value="XM_050641289.1"/>
</dbReference>
<feature type="region of interest" description="Disordered" evidence="1">
    <location>
        <begin position="268"/>
        <end position="296"/>
    </location>
</feature>
<keyword evidence="3" id="KW-1185">Reference proteome</keyword>
<dbReference type="EnsemblMetazoa" id="XM_050641289.1">
    <property type="protein sequence ID" value="XP_050497246.1"/>
    <property type="gene ID" value="LOC126878530"/>
</dbReference>
<feature type="region of interest" description="Disordered" evidence="1">
    <location>
        <begin position="1"/>
        <end position="38"/>
    </location>
</feature>
<reference evidence="2" key="1">
    <citation type="submission" date="2025-05" db="UniProtKB">
        <authorList>
            <consortium name="EnsemblMetazoa"/>
        </authorList>
    </citation>
    <scope>IDENTIFICATION</scope>
</reference>